<protein>
    <submittedName>
        <fullName evidence="3">Peptidase A2 domain-containing protein</fullName>
    </submittedName>
</protein>
<dbReference type="InterPro" id="IPR021109">
    <property type="entry name" value="Peptidase_aspartic_dom_sf"/>
</dbReference>
<dbReference type="PANTHER" id="PTHR33064">
    <property type="entry name" value="POL PROTEIN"/>
    <property type="match status" value="1"/>
</dbReference>
<accession>A0A0K0FFI7</accession>
<dbReference type="STRING" id="75913.A0A0K0FFI7"/>
<dbReference type="InterPro" id="IPR051320">
    <property type="entry name" value="Viral_Replic_Matur_Polypro"/>
</dbReference>
<dbReference type="Gene3D" id="3.10.10.10">
    <property type="entry name" value="HIV Type 1 Reverse Transcriptase, subunit A, domain 1"/>
    <property type="match status" value="1"/>
</dbReference>
<reference evidence="2" key="1">
    <citation type="submission" date="2014-07" db="EMBL/GenBank/DDBJ databases">
        <authorList>
            <person name="Martin A.A"/>
            <person name="De Silva N."/>
        </authorList>
    </citation>
    <scope>NUCLEOTIDE SEQUENCE</scope>
</reference>
<name>A0A0K0FFI7_STRVS</name>
<keyword evidence="2" id="KW-1185">Reference proteome</keyword>
<dbReference type="Gene3D" id="3.30.70.270">
    <property type="match status" value="1"/>
</dbReference>
<dbReference type="AlphaFoldDB" id="A0A0K0FFI7"/>
<dbReference type="InterPro" id="IPR043502">
    <property type="entry name" value="DNA/RNA_pol_sf"/>
</dbReference>
<dbReference type="PANTHER" id="PTHR33064:SF37">
    <property type="entry name" value="RIBONUCLEASE H"/>
    <property type="match status" value="1"/>
</dbReference>
<organism evidence="2 3">
    <name type="scientific">Strongyloides venezuelensis</name>
    <name type="common">Threadworm</name>
    <dbReference type="NCBI Taxonomy" id="75913"/>
    <lineage>
        <taxon>Eukaryota</taxon>
        <taxon>Metazoa</taxon>
        <taxon>Ecdysozoa</taxon>
        <taxon>Nematoda</taxon>
        <taxon>Chromadorea</taxon>
        <taxon>Rhabditida</taxon>
        <taxon>Tylenchina</taxon>
        <taxon>Panagrolaimomorpha</taxon>
        <taxon>Strongyloidoidea</taxon>
        <taxon>Strongyloididae</taxon>
        <taxon>Strongyloides</taxon>
    </lineage>
</organism>
<dbReference type="Proteomes" id="UP000035680">
    <property type="component" value="Unassembled WGS sequence"/>
</dbReference>
<dbReference type="SUPFAM" id="SSF56672">
    <property type="entry name" value="DNA/RNA polymerases"/>
    <property type="match status" value="1"/>
</dbReference>
<dbReference type="Pfam" id="PF13650">
    <property type="entry name" value="Asp_protease_2"/>
    <property type="match status" value="1"/>
</dbReference>
<dbReference type="Gene3D" id="2.40.70.10">
    <property type="entry name" value="Acid Proteases"/>
    <property type="match status" value="1"/>
</dbReference>
<dbReference type="SUPFAM" id="SSF50630">
    <property type="entry name" value="Acid proteases"/>
    <property type="match status" value="1"/>
</dbReference>
<sequence length="700" mass="81281">MTSVQDALKLQADNIQFFCEKLDKDNNLKKENEGSPTIVQPPVTEKEKMPQDNSKTIIHYVNPNFANLKKFDGKMSFSTWHKTFLSYCRINRVDENLLKDCLLINVNQRIARHHMELNENLNYHQLTTLLSEKYDGKCAILEAETNIEKIKRMNLTLDNIDQVSSNIENNIRIIYHDQNEDRILKECKNVIKNILSNNIKLFLRNKTTDNWNYYVASIKECIELPRSNQRERKNVITEEMQKKIVEVVLNGIQLLKLESTFTLIQGKKEEKNQSTSPTILHKEILINDSVVVNAALDTGSEISIIGEELAKTLKLKLSEDTVILKTIGYGRVGKYVRNPISIRIHDEGFKIKDFVVLKLPKEMKCKALIGLNILSQSNNVINLKKKKLMTIKELIKENEKKLIEPEFKNFYIAFEKQFKINQTNNVTNNEEAEKYFQKKFDFSDRTLNPSLMSGEQDYIQENLQKKFRYYKVPINLLPIANKIIQKYLDNKMIQVERNPKFVHPIILVRKQNIQDPKKELKPEETYRLVSDLRLINSPTIKQYGPSANTVNEFKQIQGEGKILYSLINLSNAYQQVLIPKKMRSKYSFSAEGATNSALQFSLVTGNLLIPLKEKVITSESKNTSESELIQKHAKLLEEIFNIFTSNNLLFNIHKSKLFRTELRYLAYTLNQNGYTPSLQSIANLIRKTPTTKAELQRFLF</sequence>
<dbReference type="InterPro" id="IPR043128">
    <property type="entry name" value="Rev_trsase/Diguanyl_cyclase"/>
</dbReference>
<proteinExistence type="predicted"/>
<feature type="region of interest" description="Disordered" evidence="1">
    <location>
        <begin position="28"/>
        <end position="48"/>
    </location>
</feature>
<reference evidence="3" key="2">
    <citation type="submission" date="2015-08" db="UniProtKB">
        <authorList>
            <consortium name="WormBaseParasite"/>
        </authorList>
    </citation>
    <scope>IDENTIFICATION</scope>
</reference>
<evidence type="ECO:0000313" key="2">
    <source>
        <dbReference type="Proteomes" id="UP000035680"/>
    </source>
</evidence>
<dbReference type="WBParaSite" id="SVE_0763000.1">
    <property type="protein sequence ID" value="SVE_0763000.1"/>
    <property type="gene ID" value="SVE_0763000"/>
</dbReference>
<evidence type="ECO:0000256" key="1">
    <source>
        <dbReference type="SAM" id="MobiDB-lite"/>
    </source>
</evidence>
<evidence type="ECO:0000313" key="3">
    <source>
        <dbReference type="WBParaSite" id="SVE_0763000.1"/>
    </source>
</evidence>